<evidence type="ECO:0000256" key="2">
    <source>
        <dbReference type="SAM" id="Phobius"/>
    </source>
</evidence>
<keyword evidence="4" id="KW-1185">Reference proteome</keyword>
<dbReference type="SUPFAM" id="SSF55781">
    <property type="entry name" value="GAF domain-like"/>
    <property type="match status" value="1"/>
</dbReference>
<evidence type="ECO:0000256" key="1">
    <source>
        <dbReference type="SAM" id="Coils"/>
    </source>
</evidence>
<evidence type="ECO:0000313" key="3">
    <source>
        <dbReference type="EMBL" id="TDT71431.1"/>
    </source>
</evidence>
<accession>A0AA46I5Y5</accession>
<feature type="transmembrane region" description="Helical" evidence="2">
    <location>
        <begin position="112"/>
        <end position="130"/>
    </location>
</feature>
<dbReference type="AlphaFoldDB" id="A0AA46I5Y5"/>
<organism evidence="3 4">
    <name type="scientific">Hypnocyclicus thermotrophus</name>
    <dbReference type="NCBI Taxonomy" id="1627895"/>
    <lineage>
        <taxon>Bacteria</taxon>
        <taxon>Fusobacteriati</taxon>
        <taxon>Fusobacteriota</taxon>
        <taxon>Fusobacteriia</taxon>
        <taxon>Fusobacteriales</taxon>
        <taxon>Fusobacteriaceae</taxon>
        <taxon>Hypnocyclicus</taxon>
    </lineage>
</organism>
<feature type="transmembrane region" description="Helical" evidence="2">
    <location>
        <begin position="30"/>
        <end position="51"/>
    </location>
</feature>
<keyword evidence="2" id="KW-1133">Transmembrane helix</keyword>
<sequence>MKKIKSISIGNIKYKNIEINSEKNNIIKKIIFLIVESIILFGGIFTYYFYFSPFKETFINLNIHPYIIIIALIAIRYGNYLTLISSTIASGFFIFSYYLLDKDIIIFFNDFSHYKFLLMFYITGIFIGKVKDDHTDKINTLTKKIEILEENYDKLRDTFDKNEFIKKELKKQIITSEESIFSLYEIANSMEKLDSEEVFTEIIGVIIKFLKAKTVSYYTLNNYKNFLRLKIRYGNNFTLPSSIDIKHEKFSYLKNIIENRSYYKISNNNNDTPIMSAPIIAGNEILGIINIEELDFEYTTEYTFNLFKIIIDWTNNALEKAENYKLASEGKVKIEKYYKNTKIYKKEYFNKRVLLEEERKIKYNLNYIILECKNNLNFSILEIEEKFRKVIRDVDILGYDEDKKIISILLPATNIKYLDIIKERIESKLDSELVVYHAK</sequence>
<keyword evidence="2" id="KW-0812">Transmembrane</keyword>
<reference evidence="3 4" key="1">
    <citation type="submission" date="2019-03" db="EMBL/GenBank/DDBJ databases">
        <title>Genomic Encyclopedia of Type Strains, Phase IV (KMG-IV): sequencing the most valuable type-strain genomes for metagenomic binning, comparative biology and taxonomic classification.</title>
        <authorList>
            <person name="Goeker M."/>
        </authorList>
    </citation>
    <scope>NUCLEOTIDE SEQUENCE [LARGE SCALE GENOMIC DNA]</scope>
    <source>
        <strain evidence="3 4">DSM 100055</strain>
    </source>
</reference>
<evidence type="ECO:0000313" key="4">
    <source>
        <dbReference type="Proteomes" id="UP000294678"/>
    </source>
</evidence>
<protein>
    <recommendedName>
        <fullName evidence="5">GAF domain-containing protein</fullName>
    </recommendedName>
</protein>
<dbReference type="InterPro" id="IPR029016">
    <property type="entry name" value="GAF-like_dom_sf"/>
</dbReference>
<keyword evidence="1" id="KW-0175">Coiled coil</keyword>
<dbReference type="RefSeq" id="WP_134112695.1">
    <property type="nucleotide sequence ID" value="NZ_SOBG01000003.1"/>
</dbReference>
<gene>
    <name evidence="3" type="ORF">EV215_0804</name>
</gene>
<keyword evidence="2" id="KW-0472">Membrane</keyword>
<dbReference type="Gene3D" id="3.30.450.40">
    <property type="match status" value="1"/>
</dbReference>
<evidence type="ECO:0008006" key="5">
    <source>
        <dbReference type="Google" id="ProtNLM"/>
    </source>
</evidence>
<name>A0AA46I5Y5_9FUSO</name>
<feature type="coiled-coil region" evidence="1">
    <location>
        <begin position="131"/>
        <end position="158"/>
    </location>
</feature>
<proteinExistence type="predicted"/>
<dbReference type="Proteomes" id="UP000294678">
    <property type="component" value="Unassembled WGS sequence"/>
</dbReference>
<feature type="transmembrane region" description="Helical" evidence="2">
    <location>
        <begin position="80"/>
        <end position="100"/>
    </location>
</feature>
<dbReference type="EMBL" id="SOBG01000003">
    <property type="protein sequence ID" value="TDT71431.1"/>
    <property type="molecule type" value="Genomic_DNA"/>
</dbReference>
<comment type="caution">
    <text evidence="3">The sequence shown here is derived from an EMBL/GenBank/DDBJ whole genome shotgun (WGS) entry which is preliminary data.</text>
</comment>